<dbReference type="Gene3D" id="3.30.70.120">
    <property type="match status" value="1"/>
</dbReference>
<gene>
    <name evidence="2" type="ORF">DPF_2387</name>
</gene>
<dbReference type="SUPFAM" id="SSF54913">
    <property type="entry name" value="GlnB-like"/>
    <property type="match status" value="1"/>
</dbReference>
<dbReference type="OrthoDB" id="9795599at2"/>
<accession>A0A194AKT9</accession>
<organism evidence="2 3">
    <name type="scientific">Desulfoplanes formicivorans</name>
    <dbReference type="NCBI Taxonomy" id="1592317"/>
    <lineage>
        <taxon>Bacteria</taxon>
        <taxon>Pseudomonadati</taxon>
        <taxon>Thermodesulfobacteriota</taxon>
        <taxon>Desulfovibrionia</taxon>
        <taxon>Desulfovibrionales</taxon>
        <taxon>Desulfoplanaceae</taxon>
        <taxon>Desulfoplanes</taxon>
    </lineage>
</organism>
<dbReference type="Proteomes" id="UP000095200">
    <property type="component" value="Unassembled WGS sequence"/>
</dbReference>
<dbReference type="EMBL" id="BDFE01000020">
    <property type="protein sequence ID" value="GAU09656.1"/>
    <property type="molecule type" value="Genomic_DNA"/>
</dbReference>
<keyword evidence="3" id="KW-1185">Reference proteome</keyword>
<dbReference type="AlphaFoldDB" id="A0A194AKT9"/>
<dbReference type="RefSeq" id="WP_069859910.1">
    <property type="nucleotide sequence ID" value="NZ_BDFE01000020.1"/>
</dbReference>
<reference evidence="3" key="1">
    <citation type="submission" date="2016-06" db="EMBL/GenBank/DDBJ databases">
        <title>Draft genome sequence of Desulfoplanes formicivorans strain Pf12B.</title>
        <authorList>
            <person name="Watanabe M."/>
            <person name="Kojima H."/>
            <person name="Fukui M."/>
        </authorList>
    </citation>
    <scope>NUCLEOTIDE SEQUENCE [LARGE SCALE GENOMIC DNA]</scope>
    <source>
        <strain evidence="3">Pf12B</strain>
    </source>
</reference>
<dbReference type="InterPro" id="IPR015867">
    <property type="entry name" value="N-reg_PII/ATP_PRibTrfase_C"/>
</dbReference>
<comment type="caution">
    <text evidence="2">The sequence shown here is derived from an EMBL/GenBank/DDBJ whole genome shotgun (WGS) entry which is preliminary data.</text>
</comment>
<dbReference type="InterPro" id="IPR003793">
    <property type="entry name" value="UPF0166"/>
</dbReference>
<proteinExistence type="inferred from homology"/>
<dbReference type="Pfam" id="PF02641">
    <property type="entry name" value="DUF190"/>
    <property type="match status" value="1"/>
</dbReference>
<dbReference type="PANTHER" id="PTHR35983:SF1">
    <property type="entry name" value="UPF0166 PROTEIN TM_0021"/>
    <property type="match status" value="1"/>
</dbReference>
<protein>
    <submittedName>
        <fullName evidence="2">Uncharacterized protein</fullName>
    </submittedName>
</protein>
<evidence type="ECO:0000313" key="3">
    <source>
        <dbReference type="Proteomes" id="UP000095200"/>
    </source>
</evidence>
<evidence type="ECO:0000256" key="1">
    <source>
        <dbReference type="ARBA" id="ARBA00010554"/>
    </source>
</evidence>
<dbReference type="PANTHER" id="PTHR35983">
    <property type="entry name" value="UPF0166 PROTEIN TM_0021"/>
    <property type="match status" value="1"/>
</dbReference>
<name>A0A194AKT9_9BACT</name>
<comment type="similarity">
    <text evidence="1">Belongs to the UPF0166 family.</text>
</comment>
<dbReference type="STRING" id="1592317.DPF_2387"/>
<sequence length="124" mass="13746">MPLRHHAERIRIYVGENDKYEGIPVYERLLATAQSLGMPGGTVTRAIAGFGVRGVRTNKILRIAENMPLVVEMVANSEHVRPFLESIQPMISGGLVTREPVEVVFYHHESLKDESTTTSKASTS</sequence>
<dbReference type="InterPro" id="IPR011322">
    <property type="entry name" value="N-reg_PII-like_a/b"/>
</dbReference>
<evidence type="ECO:0000313" key="2">
    <source>
        <dbReference type="EMBL" id="GAU09656.1"/>
    </source>
</evidence>